<dbReference type="OrthoDB" id="9815445at2"/>
<feature type="transmembrane region" description="Helical" evidence="9">
    <location>
        <begin position="131"/>
        <end position="154"/>
    </location>
</feature>
<comment type="function">
    <text evidence="10">Part of the ABC transporter complex UgpBAEC involved in sn-glycerol-3-phosphate (G3P) import. Probably responsible for the translocation of the substrate across the membrane.</text>
</comment>
<evidence type="ECO:0000256" key="7">
    <source>
        <dbReference type="ARBA" id="ARBA00022989"/>
    </source>
</evidence>
<protein>
    <recommendedName>
        <fullName evidence="3 10">sn-glycerol-3-phosphate transport system permease protein UgpE</fullName>
    </recommendedName>
</protein>
<dbReference type="SUPFAM" id="SSF161098">
    <property type="entry name" value="MetI-like"/>
    <property type="match status" value="1"/>
</dbReference>
<keyword evidence="5 10" id="KW-1003">Cell membrane</keyword>
<dbReference type="InterPro" id="IPR035906">
    <property type="entry name" value="MetI-like_sf"/>
</dbReference>
<dbReference type="Gene3D" id="1.10.3720.10">
    <property type="entry name" value="MetI-like"/>
    <property type="match status" value="1"/>
</dbReference>
<dbReference type="Pfam" id="PF00528">
    <property type="entry name" value="BPD_transp_1"/>
    <property type="match status" value="1"/>
</dbReference>
<feature type="transmembrane region" description="Helical" evidence="9">
    <location>
        <begin position="94"/>
        <end position="119"/>
    </location>
</feature>
<accession>A0A2W7NFV4</accession>
<keyword evidence="12" id="KW-0762">Sugar transport</keyword>
<evidence type="ECO:0000256" key="10">
    <source>
        <dbReference type="RuleBase" id="RU363056"/>
    </source>
</evidence>
<proteinExistence type="inferred from homology"/>
<keyword evidence="7 9" id="KW-1133">Transmembrane helix</keyword>
<keyword evidence="6 9" id="KW-0812">Transmembrane</keyword>
<dbReference type="PROSITE" id="PS50928">
    <property type="entry name" value="ABC_TM1"/>
    <property type="match status" value="1"/>
</dbReference>
<evidence type="ECO:0000256" key="3">
    <source>
        <dbReference type="ARBA" id="ARBA00020515"/>
    </source>
</evidence>
<keyword evidence="10" id="KW-0997">Cell inner membrane</keyword>
<dbReference type="GO" id="GO:0005886">
    <property type="term" value="C:plasma membrane"/>
    <property type="evidence" value="ECO:0007669"/>
    <property type="project" value="UniProtKB-SubCell"/>
</dbReference>
<evidence type="ECO:0000256" key="1">
    <source>
        <dbReference type="ARBA" id="ARBA00004651"/>
    </source>
</evidence>
<dbReference type="PANTHER" id="PTHR43744">
    <property type="entry name" value="ABC TRANSPORTER PERMEASE PROTEIN MG189-RELATED-RELATED"/>
    <property type="match status" value="1"/>
</dbReference>
<gene>
    <name evidence="10" type="primary">ugpE</name>
    <name evidence="12" type="ORF">LX81_01688</name>
</gene>
<evidence type="ECO:0000256" key="9">
    <source>
        <dbReference type="RuleBase" id="RU363032"/>
    </source>
</evidence>
<sequence>MTASDPLVAGERAEVAAEARVVAPRGMGRRAGGVLKYVALALGALVMILPFADMFVGALRGPADVYASPPRYFPAEPQWGVYARVFAELPMRTWFANSVIVTGLITAAQVATSVTAGYALAKYDFAGRASIFRLVVGAQMFPFFLFIIPIFFILRFAPLMGGNDIAGQGGSGLLGTYAALCLPFVVTWYGVFLMRQFFIGIPDDLMEAARLDGASEYRIFRSIMLPLVKPAIATLTLFSFVYHWNEFIWTMTVTRSAPELQTLPVGIYLLQGAFENLEQKSLQQAALAISILPVIVVFLALQRLFVSSDFASGVK</sequence>
<dbReference type="RefSeq" id="WP_111536834.1">
    <property type="nucleotide sequence ID" value="NZ_QKZL01000005.1"/>
</dbReference>
<organism evidence="12 13">
    <name type="scientific">Palleronia aestuarii</name>
    <dbReference type="NCBI Taxonomy" id="568105"/>
    <lineage>
        <taxon>Bacteria</taxon>
        <taxon>Pseudomonadati</taxon>
        <taxon>Pseudomonadota</taxon>
        <taxon>Alphaproteobacteria</taxon>
        <taxon>Rhodobacterales</taxon>
        <taxon>Roseobacteraceae</taxon>
        <taxon>Palleronia</taxon>
    </lineage>
</organism>
<dbReference type="AlphaFoldDB" id="A0A2W7NFV4"/>
<dbReference type="EMBL" id="QKZL01000005">
    <property type="protein sequence ID" value="PZX17057.1"/>
    <property type="molecule type" value="Genomic_DNA"/>
</dbReference>
<feature type="transmembrane region" description="Helical" evidence="9">
    <location>
        <begin position="174"/>
        <end position="198"/>
    </location>
</feature>
<comment type="subcellular location">
    <subcellularLocation>
        <location evidence="10">Cell inner membrane</location>
        <topology evidence="10">Multi-pass membrane protein</topology>
    </subcellularLocation>
    <subcellularLocation>
        <location evidence="1 9">Cell membrane</location>
        <topology evidence="1 9">Multi-pass membrane protein</topology>
    </subcellularLocation>
</comment>
<feature type="transmembrane region" description="Helical" evidence="9">
    <location>
        <begin position="219"/>
        <end position="242"/>
    </location>
</feature>
<dbReference type="PANTHER" id="PTHR43744:SF8">
    <property type="entry name" value="SN-GLYCEROL-3-PHOSPHATE TRANSPORT SYSTEM PERMEASE PROTEIN UGPE"/>
    <property type="match status" value="1"/>
</dbReference>
<evidence type="ECO:0000313" key="12">
    <source>
        <dbReference type="EMBL" id="PZX17057.1"/>
    </source>
</evidence>
<name>A0A2W7NFV4_9RHOB</name>
<feature type="transmembrane region" description="Helical" evidence="9">
    <location>
        <begin position="285"/>
        <end position="306"/>
    </location>
</feature>
<evidence type="ECO:0000313" key="13">
    <source>
        <dbReference type="Proteomes" id="UP000248916"/>
    </source>
</evidence>
<dbReference type="GO" id="GO:0055085">
    <property type="term" value="P:transmembrane transport"/>
    <property type="evidence" value="ECO:0007669"/>
    <property type="project" value="InterPro"/>
</dbReference>
<feature type="transmembrane region" description="Helical" evidence="9">
    <location>
        <begin position="34"/>
        <end position="52"/>
    </location>
</feature>
<evidence type="ECO:0000259" key="11">
    <source>
        <dbReference type="PROSITE" id="PS50928"/>
    </source>
</evidence>
<comment type="caution">
    <text evidence="12">The sequence shown here is derived from an EMBL/GenBank/DDBJ whole genome shotgun (WGS) entry which is preliminary data.</text>
</comment>
<evidence type="ECO:0000256" key="5">
    <source>
        <dbReference type="ARBA" id="ARBA00022475"/>
    </source>
</evidence>
<keyword evidence="13" id="KW-1185">Reference proteome</keyword>
<evidence type="ECO:0000256" key="2">
    <source>
        <dbReference type="ARBA" id="ARBA00011557"/>
    </source>
</evidence>
<keyword evidence="4 9" id="KW-0813">Transport</keyword>
<feature type="domain" description="ABC transmembrane type-1" evidence="11">
    <location>
        <begin position="95"/>
        <end position="300"/>
    </location>
</feature>
<dbReference type="CDD" id="cd06261">
    <property type="entry name" value="TM_PBP2"/>
    <property type="match status" value="1"/>
</dbReference>
<evidence type="ECO:0000256" key="8">
    <source>
        <dbReference type="ARBA" id="ARBA00023136"/>
    </source>
</evidence>
<dbReference type="Proteomes" id="UP000248916">
    <property type="component" value="Unassembled WGS sequence"/>
</dbReference>
<comment type="subunit">
    <text evidence="2 10">The complex is composed of two ATP-binding proteins (UgpC), two transmembrane proteins (UgpA and UgpE) and a solute-binding protein (UgpB).</text>
</comment>
<reference evidence="12 13" key="1">
    <citation type="submission" date="2018-06" db="EMBL/GenBank/DDBJ databases">
        <title>Genomic Encyclopedia of Archaeal and Bacterial Type Strains, Phase II (KMG-II): from individual species to whole genera.</title>
        <authorList>
            <person name="Goeker M."/>
        </authorList>
    </citation>
    <scope>NUCLEOTIDE SEQUENCE [LARGE SCALE GENOMIC DNA]</scope>
    <source>
        <strain evidence="12 13">DSM 22009</strain>
    </source>
</reference>
<dbReference type="InterPro" id="IPR000515">
    <property type="entry name" value="MetI-like"/>
</dbReference>
<keyword evidence="8 9" id="KW-0472">Membrane</keyword>
<evidence type="ECO:0000256" key="6">
    <source>
        <dbReference type="ARBA" id="ARBA00022692"/>
    </source>
</evidence>
<evidence type="ECO:0000256" key="4">
    <source>
        <dbReference type="ARBA" id="ARBA00022448"/>
    </source>
</evidence>
<comment type="similarity">
    <text evidence="9">Belongs to the binding-protein-dependent transport system permease family.</text>
</comment>